<evidence type="ECO:0000256" key="2">
    <source>
        <dbReference type="SAM" id="Phobius"/>
    </source>
</evidence>
<dbReference type="OrthoDB" id="194443at2759"/>
<dbReference type="InterPro" id="IPR011333">
    <property type="entry name" value="SKP1/BTB/POZ_sf"/>
</dbReference>
<dbReference type="Gene3D" id="3.30.710.10">
    <property type="entry name" value="Potassium Channel Kv1.1, Chain A"/>
    <property type="match status" value="1"/>
</dbReference>
<dbReference type="CDD" id="cd18186">
    <property type="entry name" value="BTB_POZ_ZBTB_KLHL-like"/>
    <property type="match status" value="1"/>
</dbReference>
<gene>
    <name evidence="4" type="ORF">MAPG_05508</name>
</gene>
<reference evidence="4" key="2">
    <citation type="submission" date="2010-05" db="EMBL/GenBank/DDBJ databases">
        <title>The Genome Sequence of Magnaporthe poae strain ATCC 64411.</title>
        <authorList>
            <consortium name="The Broad Institute Genome Sequencing Platform"/>
            <consortium name="Broad Institute Genome Sequencing Center for Infectious Disease"/>
            <person name="Ma L.-J."/>
            <person name="Dead R."/>
            <person name="Young S."/>
            <person name="Zeng Q."/>
            <person name="Koehrsen M."/>
            <person name="Alvarado L."/>
            <person name="Berlin A."/>
            <person name="Chapman S.B."/>
            <person name="Chen Z."/>
            <person name="Freedman E."/>
            <person name="Gellesch M."/>
            <person name="Goldberg J."/>
            <person name="Griggs A."/>
            <person name="Gujja S."/>
            <person name="Heilman E.R."/>
            <person name="Heiman D."/>
            <person name="Hepburn T."/>
            <person name="Howarth C."/>
            <person name="Jen D."/>
            <person name="Larson L."/>
            <person name="Mehta T."/>
            <person name="Neiman D."/>
            <person name="Pearson M."/>
            <person name="Roberts A."/>
            <person name="Saif S."/>
            <person name="Shea T."/>
            <person name="Shenoy N."/>
            <person name="Sisk P."/>
            <person name="Stolte C."/>
            <person name="Sykes S."/>
            <person name="Walk T."/>
            <person name="White J."/>
            <person name="Yandava C."/>
            <person name="Haas B."/>
            <person name="Nusbaum C."/>
            <person name="Birren B."/>
        </authorList>
    </citation>
    <scope>NUCLEOTIDE SEQUENCE</scope>
    <source>
        <strain evidence="4">ATCC 64411</strain>
    </source>
</reference>
<dbReference type="eggNOG" id="ENOG502RJH7">
    <property type="taxonomic scope" value="Eukaryota"/>
</dbReference>
<dbReference type="EMBL" id="GL876969">
    <property type="protein sequence ID" value="KLU86496.1"/>
    <property type="molecule type" value="Genomic_DNA"/>
</dbReference>
<dbReference type="SUPFAM" id="SSF54695">
    <property type="entry name" value="POZ domain"/>
    <property type="match status" value="1"/>
</dbReference>
<dbReference type="InterPro" id="IPR000210">
    <property type="entry name" value="BTB/POZ_dom"/>
</dbReference>
<keyword evidence="6" id="KW-1185">Reference proteome</keyword>
<evidence type="ECO:0000313" key="5">
    <source>
        <dbReference type="EnsemblFungi" id="MAPG_05508T0"/>
    </source>
</evidence>
<keyword evidence="2" id="KW-1133">Transmembrane helix</keyword>
<sequence length="536" mass="59563">MTSVAAAPYKVLVLSPCAAPSPEQGGRGKKEKGKQKSSLLFLAQESSLFVDSPVVSLQGKRKRKEKDLKEMVSLFDFQRRRRKLEDEEKNAEEDLASQELPPSRGVLVVRPVLQEACFAHAVANNDARTLEWCREPGERIKISVGHGDARYLFLVHKCLLRHHSEYFRGALRPAAAGSGQQQQPEKDSGEFDFPEADPDVFGRFVRWLYSCRACKKPRAYEAVPHRCPPSALRDPASWCGVDRRLEVDYVLGEWLLCPRYCAFVLSHLIPHLVGAAGDDGGGGGGGGFDPARVRWMLDNTDPDSSLHRFARHWVSWLKLRGGPPVVDWAAHPDLDGLEDDGWAATDPRKFRLDHWETRCVPTTTADAPCLHRVLETPDAAAVDTPESPAAADAVGKEVPRGKRWERYWDPLVATFGVLVLVYHILFPFAWVGIAAYIVVADDDPLLMEASKFYSLVMGCVAVLGIWPICMRMMRSMYFAMACSLFVIVASVLSFASSATCLAGADRDVELNICKMEIGVGVLQLFYAIIVATSYKW</sequence>
<proteinExistence type="predicted"/>
<feature type="transmembrane region" description="Helical" evidence="2">
    <location>
        <begin position="411"/>
        <end position="439"/>
    </location>
</feature>
<dbReference type="PROSITE" id="PS50097">
    <property type="entry name" value="BTB"/>
    <property type="match status" value="1"/>
</dbReference>
<reference evidence="5" key="5">
    <citation type="submission" date="2015-06" db="UniProtKB">
        <authorList>
            <consortium name="EnsemblFungi"/>
        </authorList>
    </citation>
    <scope>IDENTIFICATION</scope>
    <source>
        <strain evidence="5">ATCC 64411</strain>
    </source>
</reference>
<dbReference type="VEuPathDB" id="FungiDB:MAPG_05508"/>
<dbReference type="OMA" id="LEWCREP"/>
<accession>A0A0C4DZK5</accession>
<name>A0A0C4DZK5_MAGP6</name>
<dbReference type="EnsemblFungi" id="MAPG_05508T0">
    <property type="protein sequence ID" value="MAPG_05508T0"/>
    <property type="gene ID" value="MAPG_05508"/>
</dbReference>
<evidence type="ECO:0000313" key="4">
    <source>
        <dbReference type="EMBL" id="KLU86496.1"/>
    </source>
</evidence>
<evidence type="ECO:0000259" key="3">
    <source>
        <dbReference type="PROSITE" id="PS50097"/>
    </source>
</evidence>
<dbReference type="AlphaFoldDB" id="A0A0C4DZK5"/>
<reference evidence="5" key="4">
    <citation type="journal article" date="2015" name="G3 (Bethesda)">
        <title>Genome sequences of three phytopathogenic species of the Magnaporthaceae family of fungi.</title>
        <authorList>
            <person name="Okagaki L.H."/>
            <person name="Nunes C.C."/>
            <person name="Sailsbery J."/>
            <person name="Clay B."/>
            <person name="Brown D."/>
            <person name="John T."/>
            <person name="Oh Y."/>
            <person name="Young N."/>
            <person name="Fitzgerald M."/>
            <person name="Haas B.J."/>
            <person name="Zeng Q."/>
            <person name="Young S."/>
            <person name="Adiconis X."/>
            <person name="Fan L."/>
            <person name="Levin J.Z."/>
            <person name="Mitchell T.K."/>
            <person name="Okubara P.A."/>
            <person name="Farman M.L."/>
            <person name="Kohn L.M."/>
            <person name="Birren B."/>
            <person name="Ma L.-J."/>
            <person name="Dean R.A."/>
        </authorList>
    </citation>
    <scope>NUCLEOTIDE SEQUENCE</scope>
    <source>
        <strain evidence="5">ATCC 64411 / 73-15</strain>
    </source>
</reference>
<keyword evidence="2" id="KW-0472">Membrane</keyword>
<feature type="transmembrane region" description="Helical" evidence="2">
    <location>
        <begin position="515"/>
        <end position="534"/>
    </location>
</feature>
<protein>
    <recommendedName>
        <fullName evidence="3">BTB domain-containing protein</fullName>
    </recommendedName>
</protein>
<reference evidence="4" key="3">
    <citation type="submission" date="2011-03" db="EMBL/GenBank/DDBJ databases">
        <title>Annotation of Magnaporthe poae ATCC 64411.</title>
        <authorList>
            <person name="Ma L.-J."/>
            <person name="Dead R."/>
            <person name="Young S.K."/>
            <person name="Zeng Q."/>
            <person name="Gargeya S."/>
            <person name="Fitzgerald M."/>
            <person name="Haas B."/>
            <person name="Abouelleil A."/>
            <person name="Alvarado L."/>
            <person name="Arachchi H.M."/>
            <person name="Berlin A."/>
            <person name="Brown A."/>
            <person name="Chapman S.B."/>
            <person name="Chen Z."/>
            <person name="Dunbar C."/>
            <person name="Freedman E."/>
            <person name="Gearin G."/>
            <person name="Gellesch M."/>
            <person name="Goldberg J."/>
            <person name="Griggs A."/>
            <person name="Gujja S."/>
            <person name="Heiman D."/>
            <person name="Howarth C."/>
            <person name="Larson L."/>
            <person name="Lui A."/>
            <person name="MacDonald P.J.P."/>
            <person name="Mehta T."/>
            <person name="Montmayeur A."/>
            <person name="Murphy C."/>
            <person name="Neiman D."/>
            <person name="Pearson M."/>
            <person name="Priest M."/>
            <person name="Roberts A."/>
            <person name="Saif S."/>
            <person name="Shea T."/>
            <person name="Shenoy N."/>
            <person name="Sisk P."/>
            <person name="Stolte C."/>
            <person name="Sykes S."/>
            <person name="Yandava C."/>
            <person name="Wortman J."/>
            <person name="Nusbaum C."/>
            <person name="Birren B."/>
        </authorList>
    </citation>
    <scope>NUCLEOTIDE SEQUENCE</scope>
    <source>
        <strain evidence="4">ATCC 64411</strain>
    </source>
</reference>
<keyword evidence="2" id="KW-0812">Transmembrane</keyword>
<reference evidence="6" key="1">
    <citation type="submission" date="2010-05" db="EMBL/GenBank/DDBJ databases">
        <title>The genome sequence of Magnaporthe poae strain ATCC 64411.</title>
        <authorList>
            <person name="Ma L.-J."/>
            <person name="Dead R."/>
            <person name="Young S."/>
            <person name="Zeng Q."/>
            <person name="Koehrsen M."/>
            <person name="Alvarado L."/>
            <person name="Berlin A."/>
            <person name="Chapman S.B."/>
            <person name="Chen Z."/>
            <person name="Freedman E."/>
            <person name="Gellesch M."/>
            <person name="Goldberg J."/>
            <person name="Griggs A."/>
            <person name="Gujja S."/>
            <person name="Heilman E.R."/>
            <person name="Heiman D."/>
            <person name="Hepburn T."/>
            <person name="Howarth C."/>
            <person name="Jen D."/>
            <person name="Larson L."/>
            <person name="Mehta T."/>
            <person name="Neiman D."/>
            <person name="Pearson M."/>
            <person name="Roberts A."/>
            <person name="Saif S."/>
            <person name="Shea T."/>
            <person name="Shenoy N."/>
            <person name="Sisk P."/>
            <person name="Stolte C."/>
            <person name="Sykes S."/>
            <person name="Walk T."/>
            <person name="White J."/>
            <person name="Yandava C."/>
            <person name="Haas B."/>
            <person name="Nusbaum C."/>
            <person name="Birren B."/>
        </authorList>
    </citation>
    <scope>NUCLEOTIDE SEQUENCE [LARGE SCALE GENOMIC DNA]</scope>
    <source>
        <strain evidence="6">ATCC 64411 / 73-15</strain>
    </source>
</reference>
<evidence type="ECO:0000256" key="1">
    <source>
        <dbReference type="SAM" id="MobiDB-lite"/>
    </source>
</evidence>
<feature type="region of interest" description="Disordered" evidence="1">
    <location>
        <begin position="17"/>
        <end position="37"/>
    </location>
</feature>
<feature type="transmembrane region" description="Helical" evidence="2">
    <location>
        <begin position="451"/>
        <end position="469"/>
    </location>
</feature>
<organism evidence="5 6">
    <name type="scientific">Magnaporthiopsis poae (strain ATCC 64411 / 73-15)</name>
    <name type="common">Kentucky bluegrass fungus</name>
    <name type="synonym">Magnaporthe poae</name>
    <dbReference type="NCBI Taxonomy" id="644358"/>
    <lineage>
        <taxon>Eukaryota</taxon>
        <taxon>Fungi</taxon>
        <taxon>Dikarya</taxon>
        <taxon>Ascomycota</taxon>
        <taxon>Pezizomycotina</taxon>
        <taxon>Sordariomycetes</taxon>
        <taxon>Sordariomycetidae</taxon>
        <taxon>Magnaporthales</taxon>
        <taxon>Magnaporthaceae</taxon>
        <taxon>Magnaporthiopsis</taxon>
    </lineage>
</organism>
<feature type="domain" description="BTB" evidence="3">
    <location>
        <begin position="138"/>
        <end position="210"/>
    </location>
</feature>
<dbReference type="Proteomes" id="UP000011715">
    <property type="component" value="Unassembled WGS sequence"/>
</dbReference>
<evidence type="ECO:0000313" key="6">
    <source>
        <dbReference type="Proteomes" id="UP000011715"/>
    </source>
</evidence>
<dbReference type="EMBL" id="ADBL01001312">
    <property type="status" value="NOT_ANNOTATED_CDS"/>
    <property type="molecule type" value="Genomic_DNA"/>
</dbReference>
<feature type="transmembrane region" description="Helical" evidence="2">
    <location>
        <begin position="476"/>
        <end position="495"/>
    </location>
</feature>